<evidence type="ECO:0000313" key="1">
    <source>
        <dbReference type="EMBL" id="KAK1868750.1"/>
    </source>
</evidence>
<organism evidence="1 2">
    <name type="scientific">Pyropia yezoensis</name>
    <name type="common">Susabi-nori</name>
    <name type="synonym">Porphyra yezoensis</name>
    <dbReference type="NCBI Taxonomy" id="2788"/>
    <lineage>
        <taxon>Eukaryota</taxon>
        <taxon>Rhodophyta</taxon>
        <taxon>Bangiophyceae</taxon>
        <taxon>Bangiales</taxon>
        <taxon>Bangiaceae</taxon>
        <taxon>Pyropia</taxon>
    </lineage>
</organism>
<evidence type="ECO:0000313" key="2">
    <source>
        <dbReference type="Proteomes" id="UP000798662"/>
    </source>
</evidence>
<comment type="caution">
    <text evidence="1">The sequence shown here is derived from an EMBL/GenBank/DDBJ whole genome shotgun (WGS) entry which is preliminary data.</text>
</comment>
<accession>A0ACC3CF82</accession>
<dbReference type="Proteomes" id="UP000798662">
    <property type="component" value="Chromosome 3"/>
</dbReference>
<proteinExistence type="predicted"/>
<protein>
    <submittedName>
        <fullName evidence="1">Uncharacterized protein</fullName>
    </submittedName>
</protein>
<keyword evidence="2" id="KW-1185">Reference proteome</keyword>
<reference evidence="1" key="1">
    <citation type="submission" date="2019-11" db="EMBL/GenBank/DDBJ databases">
        <title>Nori genome reveals adaptations in red seaweeds to the harsh intertidal environment.</title>
        <authorList>
            <person name="Wang D."/>
            <person name="Mao Y."/>
        </authorList>
    </citation>
    <scope>NUCLEOTIDE SEQUENCE</scope>
    <source>
        <tissue evidence="1">Gametophyte</tissue>
    </source>
</reference>
<name>A0ACC3CF82_PYRYE</name>
<sequence length="720" mass="77757">MALADSPRSFIAMITAETSRLVMSSDDATIAARILALDVGALLVTGAFATTSAAVCWLTDPVSTDAVQASQLLELPRRSSAPAASGGWLAVMATGSRACFEIDSAGVGGAVMLVKASRARVCAVTRLADAAGAYDLFVSHAVKDLVDLLSRTAGSFLQRENPRIEGPSPPRSTAVVQAASVFRPSRVASTLSPGNHHDTCASGTVNVRAVPHVGTGMHGAVVDAVVVESSMPARSPFAVWAAREEIVEPENEERSRRSHFQSGPRSRKRGARALSPSSDAQSSAAAAAGAADSSGLTRRPRPFLPARMSSAGRARCSHNLPHGQTYHSFFGFARDYKAQKKDPFREARRLLQSDRFSPIRRRLAQVRVLLLDEISMVAADNLDIMYELLKQSRREADPPFTVYAFGDFLQLGPLFGSMAFASKAWPLLFGRSMLELTRVHRQGQPDFVGAIKDTRFGRCTPELISLMKECSVSAEQYKDIKCKVLHLMPRHEDVQKHNAQCLAELSSGSRPADFEAVDFVQEDKDRDMGLNVPALHRVSTHSRDAALFDCVAPHSVPHCKGARVMLTTNAFLPLGLYHGSIGSLDSYDADGTPVVLFTRHALPPGVGRGMHGVRDAGRDWIKVACPPVNYEARILAHPGAVAVRCQVPFVLGWAITVYRSQSLTLSEVVLDIASAFGAGMVNAAISRVNDKRRMYVKSFAGNRVLADPSSLSFYRLGTRL</sequence>
<gene>
    <name evidence="1" type="ORF">I4F81_011233</name>
</gene>
<dbReference type="EMBL" id="CM020620">
    <property type="protein sequence ID" value="KAK1868750.1"/>
    <property type="molecule type" value="Genomic_DNA"/>
</dbReference>